<evidence type="ECO:0000313" key="2">
    <source>
        <dbReference type="EMBL" id="KAG6930751.1"/>
    </source>
</evidence>
<sequence length="35" mass="4092">SSQLKTSFIQVLLCNPVCVVGYTLASWRFFRERIE</sequence>
<keyword evidence="2" id="KW-0489">Methyltransferase</keyword>
<evidence type="ECO:0000313" key="3">
    <source>
        <dbReference type="Proteomes" id="UP000765507"/>
    </source>
</evidence>
<proteinExistence type="predicted"/>
<gene>
    <name evidence="2" type="primary">ICMT</name>
    <name evidence="2" type="ORF">G0U57_002965</name>
</gene>
<feature type="non-terminal residue" evidence="2">
    <location>
        <position position="35"/>
    </location>
</feature>
<evidence type="ECO:0000256" key="1">
    <source>
        <dbReference type="SAM" id="Phobius"/>
    </source>
</evidence>
<dbReference type="Proteomes" id="UP000765507">
    <property type="component" value="Unassembled WGS sequence"/>
</dbReference>
<reference evidence="2 3" key="1">
    <citation type="journal article" date="2020" name="G3 (Bethesda)">
        <title>Draft Genome of the Common Snapping Turtle, Chelydra serpentina, a Model for Phenotypic Plasticity in Reptiles.</title>
        <authorList>
            <person name="Das D."/>
            <person name="Singh S.K."/>
            <person name="Bierstedt J."/>
            <person name="Erickson A."/>
            <person name="Galli G.L.J."/>
            <person name="Crossley D.A. 2nd"/>
            <person name="Rhen T."/>
        </authorList>
    </citation>
    <scope>NUCLEOTIDE SEQUENCE [LARGE SCALE GENOMIC DNA]</scope>
    <source>
        <strain evidence="2">KW</strain>
    </source>
</reference>
<dbReference type="AlphaFoldDB" id="A0A8T1SP55"/>
<comment type="caution">
    <text evidence="2">The sequence shown here is derived from an EMBL/GenBank/DDBJ whole genome shotgun (WGS) entry which is preliminary data.</text>
</comment>
<feature type="non-terminal residue" evidence="2">
    <location>
        <position position="1"/>
    </location>
</feature>
<keyword evidence="1" id="KW-0812">Transmembrane</keyword>
<keyword evidence="1" id="KW-0472">Membrane</keyword>
<dbReference type="GO" id="GO:0032259">
    <property type="term" value="P:methylation"/>
    <property type="evidence" value="ECO:0007669"/>
    <property type="project" value="UniProtKB-KW"/>
</dbReference>
<protein>
    <submittedName>
        <fullName evidence="2">Isoprenylcysteine carboxyl methyltransferase</fullName>
    </submittedName>
</protein>
<feature type="transmembrane region" description="Helical" evidence="1">
    <location>
        <begin position="6"/>
        <end position="30"/>
    </location>
</feature>
<keyword evidence="3" id="KW-1185">Reference proteome</keyword>
<dbReference type="EMBL" id="JAHGAV010000137">
    <property type="protein sequence ID" value="KAG6930751.1"/>
    <property type="molecule type" value="Genomic_DNA"/>
</dbReference>
<organism evidence="2 3">
    <name type="scientific">Chelydra serpentina</name>
    <name type="common">Snapping turtle</name>
    <name type="synonym">Testudo serpentina</name>
    <dbReference type="NCBI Taxonomy" id="8475"/>
    <lineage>
        <taxon>Eukaryota</taxon>
        <taxon>Metazoa</taxon>
        <taxon>Chordata</taxon>
        <taxon>Craniata</taxon>
        <taxon>Vertebrata</taxon>
        <taxon>Euteleostomi</taxon>
        <taxon>Archelosauria</taxon>
        <taxon>Testudinata</taxon>
        <taxon>Testudines</taxon>
        <taxon>Cryptodira</taxon>
        <taxon>Durocryptodira</taxon>
        <taxon>Americhelydia</taxon>
        <taxon>Chelydroidea</taxon>
        <taxon>Chelydridae</taxon>
        <taxon>Chelydra</taxon>
    </lineage>
</organism>
<dbReference type="OrthoDB" id="422086at2759"/>
<name>A0A8T1SP55_CHESE</name>
<keyword evidence="2" id="KW-0808">Transferase</keyword>
<keyword evidence="1" id="KW-1133">Transmembrane helix</keyword>
<accession>A0A8T1SP55</accession>
<dbReference type="GO" id="GO:0008168">
    <property type="term" value="F:methyltransferase activity"/>
    <property type="evidence" value="ECO:0007669"/>
    <property type="project" value="UniProtKB-KW"/>
</dbReference>